<reference evidence="6 7" key="1">
    <citation type="submission" date="2018-12" db="EMBL/GenBank/DDBJ databases">
        <title>The genome sequences of Variovorax guangxiensis DSM 27352.</title>
        <authorList>
            <person name="Gao J."/>
            <person name="Sun J."/>
        </authorList>
    </citation>
    <scope>NUCLEOTIDE SEQUENCE [LARGE SCALE GENOMIC DNA]</scope>
    <source>
        <strain evidence="6 7">DSM 27352</strain>
    </source>
</reference>
<dbReference type="EMBL" id="RXFT01000008">
    <property type="protein sequence ID" value="RUR69421.1"/>
    <property type="molecule type" value="Genomic_DNA"/>
</dbReference>
<dbReference type="InterPro" id="IPR008927">
    <property type="entry name" value="6-PGluconate_DH-like_C_sf"/>
</dbReference>
<accession>A0A3S0ZBN8</accession>
<dbReference type="AlphaFoldDB" id="A0A3S0ZBN8"/>
<evidence type="ECO:0000256" key="3">
    <source>
        <dbReference type="PIRSR" id="PIRSR000103-1"/>
    </source>
</evidence>
<keyword evidence="2" id="KW-0520">NAD</keyword>
<gene>
    <name evidence="6" type="ORF">EJP67_20400</name>
</gene>
<dbReference type="SUPFAM" id="SSF51735">
    <property type="entry name" value="NAD(P)-binding Rossmann-fold domains"/>
    <property type="match status" value="1"/>
</dbReference>
<dbReference type="Proteomes" id="UP000281118">
    <property type="component" value="Unassembled WGS sequence"/>
</dbReference>
<evidence type="ECO:0000313" key="6">
    <source>
        <dbReference type="EMBL" id="RUR69421.1"/>
    </source>
</evidence>
<dbReference type="InterPro" id="IPR029154">
    <property type="entry name" value="HIBADH-like_NADP-bd"/>
</dbReference>
<feature type="active site" evidence="3">
    <location>
        <position position="184"/>
    </location>
</feature>
<dbReference type="Gene3D" id="3.40.50.720">
    <property type="entry name" value="NAD(P)-binding Rossmann-like Domain"/>
    <property type="match status" value="1"/>
</dbReference>
<dbReference type="InterPro" id="IPR015815">
    <property type="entry name" value="HIBADH-related"/>
</dbReference>
<dbReference type="InterPro" id="IPR036291">
    <property type="entry name" value="NAD(P)-bd_dom_sf"/>
</dbReference>
<keyword evidence="1" id="KW-0560">Oxidoreductase</keyword>
<dbReference type="GO" id="GO:0051287">
    <property type="term" value="F:NAD binding"/>
    <property type="evidence" value="ECO:0007669"/>
    <property type="project" value="InterPro"/>
</dbReference>
<evidence type="ECO:0000256" key="1">
    <source>
        <dbReference type="ARBA" id="ARBA00023002"/>
    </source>
</evidence>
<dbReference type="SUPFAM" id="SSF48179">
    <property type="entry name" value="6-phosphogluconate dehydrogenase C-terminal domain-like"/>
    <property type="match status" value="1"/>
</dbReference>
<dbReference type="GO" id="GO:0016491">
    <property type="term" value="F:oxidoreductase activity"/>
    <property type="evidence" value="ECO:0007669"/>
    <property type="project" value="UniProtKB-KW"/>
</dbReference>
<dbReference type="GO" id="GO:0050661">
    <property type="term" value="F:NADP binding"/>
    <property type="evidence" value="ECO:0007669"/>
    <property type="project" value="InterPro"/>
</dbReference>
<evidence type="ECO:0000313" key="7">
    <source>
        <dbReference type="Proteomes" id="UP000281118"/>
    </source>
</evidence>
<dbReference type="Gene3D" id="1.10.1040.10">
    <property type="entry name" value="N-(1-d-carboxylethyl)-l-norvaline Dehydrogenase, domain 2"/>
    <property type="match status" value="1"/>
</dbReference>
<feature type="domain" description="6-phosphogluconate dehydrogenase NADP-binding" evidence="4">
    <location>
        <begin position="12"/>
        <end position="175"/>
    </location>
</feature>
<dbReference type="PANTHER" id="PTHR43060">
    <property type="entry name" value="3-HYDROXYISOBUTYRATE DEHYDROGENASE-LIKE 1, MITOCHONDRIAL-RELATED"/>
    <property type="match status" value="1"/>
</dbReference>
<evidence type="ECO:0000259" key="5">
    <source>
        <dbReference type="Pfam" id="PF14833"/>
    </source>
</evidence>
<dbReference type="Pfam" id="PF14833">
    <property type="entry name" value="NAD_binding_11"/>
    <property type="match status" value="1"/>
</dbReference>
<name>A0A3S0ZBN8_9BURK</name>
<evidence type="ECO:0000259" key="4">
    <source>
        <dbReference type="Pfam" id="PF03446"/>
    </source>
</evidence>
<dbReference type="RefSeq" id="WP_126023513.1">
    <property type="nucleotide sequence ID" value="NZ_RXFT01000008.1"/>
</dbReference>
<evidence type="ECO:0000256" key="2">
    <source>
        <dbReference type="ARBA" id="ARBA00023027"/>
    </source>
</evidence>
<dbReference type="PIRSF" id="PIRSF000103">
    <property type="entry name" value="HIBADH"/>
    <property type="match status" value="1"/>
</dbReference>
<protein>
    <submittedName>
        <fullName evidence="6">NAD(P)-dependent oxidoreductase</fullName>
    </submittedName>
</protein>
<dbReference type="InterPro" id="IPR013328">
    <property type="entry name" value="6PGD_dom2"/>
</dbReference>
<feature type="domain" description="3-hydroxyisobutyrate dehydrogenase-like NAD-binding" evidence="5">
    <location>
        <begin position="178"/>
        <end position="292"/>
    </location>
</feature>
<organism evidence="6 7">
    <name type="scientific">Variovorax guangxiensis</name>
    <dbReference type="NCBI Taxonomy" id="1775474"/>
    <lineage>
        <taxon>Bacteria</taxon>
        <taxon>Pseudomonadati</taxon>
        <taxon>Pseudomonadota</taxon>
        <taxon>Betaproteobacteria</taxon>
        <taxon>Burkholderiales</taxon>
        <taxon>Comamonadaceae</taxon>
        <taxon>Variovorax</taxon>
    </lineage>
</organism>
<dbReference type="OrthoDB" id="9786703at2"/>
<dbReference type="PANTHER" id="PTHR43060:SF15">
    <property type="entry name" value="3-HYDROXYISOBUTYRATE DEHYDROGENASE-LIKE 1, MITOCHONDRIAL-RELATED"/>
    <property type="match status" value="1"/>
</dbReference>
<sequence>MTTTEQQQAPRKVGLVGVGLMGHGIASNIVKHGHQLTVLEHAGNQPIDGLLKAGATSVKDVASLAAQVNVLILCVTGTPQVEAVMLGTQDSPGALSTLRPGTVVIDCSTAVPASTAKVAEAVSAKGGKFIDAPMTRTAKEAAEGRLNLLVGGDEQVLASCLPLLRCFAENVTHVGGIGAGHAMKLLHNFVSLGTVALLCEAAACAEHAGVKPDVFVDVLAKGGGNGVALERVKPKLLTGSTDSLKFSMANAKKDLGYYNDMAEQSSSSHGIAQAVDALLTHGVGKFGGDRMVLDLVEALR</sequence>
<comment type="caution">
    <text evidence="6">The sequence shown here is derived from an EMBL/GenBank/DDBJ whole genome shotgun (WGS) entry which is preliminary data.</text>
</comment>
<proteinExistence type="predicted"/>
<dbReference type="Pfam" id="PF03446">
    <property type="entry name" value="NAD_binding_2"/>
    <property type="match status" value="1"/>
</dbReference>
<dbReference type="InterPro" id="IPR006115">
    <property type="entry name" value="6PGDH_NADP-bd"/>
</dbReference>